<keyword evidence="3" id="KW-0805">Transcription regulation</keyword>
<accession>A0ABM1SZ39</accession>
<dbReference type="InterPro" id="IPR011598">
    <property type="entry name" value="bHLH_dom"/>
</dbReference>
<feature type="region of interest" description="Disordered" evidence="8">
    <location>
        <begin position="222"/>
        <end position="241"/>
    </location>
</feature>
<evidence type="ECO:0000256" key="6">
    <source>
        <dbReference type="ARBA" id="ARBA00023242"/>
    </source>
</evidence>
<evidence type="ECO:0000256" key="3">
    <source>
        <dbReference type="ARBA" id="ARBA00023015"/>
    </source>
</evidence>
<proteinExistence type="inferred from homology"/>
<evidence type="ECO:0000313" key="10">
    <source>
        <dbReference type="Proteomes" id="UP000694941"/>
    </source>
</evidence>
<keyword evidence="7" id="KW-0175">Coiled coil</keyword>
<dbReference type="PROSITE" id="PS50888">
    <property type="entry name" value="BHLH"/>
    <property type="match status" value="1"/>
</dbReference>
<keyword evidence="10" id="KW-1185">Reference proteome</keyword>
<protein>
    <submittedName>
        <fullName evidence="11">Transcription factor EC-like</fullName>
    </submittedName>
</protein>
<feature type="compositionally biased region" description="Acidic residues" evidence="8">
    <location>
        <begin position="91"/>
        <end position="104"/>
    </location>
</feature>
<evidence type="ECO:0000256" key="4">
    <source>
        <dbReference type="ARBA" id="ARBA00023125"/>
    </source>
</evidence>
<dbReference type="SMART" id="SM00353">
    <property type="entry name" value="HLH"/>
    <property type="match status" value="1"/>
</dbReference>
<feature type="coiled-coil region" evidence="7">
    <location>
        <begin position="388"/>
        <end position="422"/>
    </location>
</feature>
<name>A0ABM1SZ39_LIMPO</name>
<dbReference type="InterPro" id="IPR036638">
    <property type="entry name" value="HLH_DNA-bd_sf"/>
</dbReference>
<dbReference type="GeneID" id="106465321"/>
<keyword evidence="4" id="KW-0238">DNA-binding</keyword>
<evidence type="ECO:0000256" key="5">
    <source>
        <dbReference type="ARBA" id="ARBA00023163"/>
    </source>
</evidence>
<feature type="compositionally biased region" description="Low complexity" evidence="8">
    <location>
        <begin position="500"/>
        <end position="513"/>
    </location>
</feature>
<comment type="similarity">
    <text evidence="2">Belongs to the MiT/TFE family.</text>
</comment>
<evidence type="ECO:0000256" key="2">
    <source>
        <dbReference type="ARBA" id="ARBA00008289"/>
    </source>
</evidence>
<evidence type="ECO:0000256" key="8">
    <source>
        <dbReference type="SAM" id="MobiDB-lite"/>
    </source>
</evidence>
<organism evidence="10 11">
    <name type="scientific">Limulus polyphemus</name>
    <name type="common">Atlantic horseshoe crab</name>
    <dbReference type="NCBI Taxonomy" id="6850"/>
    <lineage>
        <taxon>Eukaryota</taxon>
        <taxon>Metazoa</taxon>
        <taxon>Ecdysozoa</taxon>
        <taxon>Arthropoda</taxon>
        <taxon>Chelicerata</taxon>
        <taxon>Merostomata</taxon>
        <taxon>Xiphosura</taxon>
        <taxon>Limulidae</taxon>
        <taxon>Limulus</taxon>
    </lineage>
</organism>
<feature type="domain" description="BHLH" evidence="9">
    <location>
        <begin position="329"/>
        <end position="388"/>
    </location>
</feature>
<dbReference type="RefSeq" id="XP_022248895.1">
    <property type="nucleotide sequence ID" value="XM_022393187.1"/>
</dbReference>
<sequence length="557" mass="61384">MPARTSLTTVSVIKKILVSTRSGPDRHSSNQTLVRRLLSSTPALAAATGGGVSRAYSSQPDDSSHATLDPDDAHCHKDNKGIEKRDQESKSEEDDSGCVSEEENTPTNSPGLKAVTVMSRTNLKQQLMREQMQQLEQKEALAQQKTEPPSSLSTAAIKVPVSTTAVGLSLPPQVLQVQTRLENPTKYHVIQSQRRQVRQYISSAHGSTRPQIHTLSPALNVESCDTSPNSPTSAPLSNSTATSASELEEFWDDFSNLGNGGMGGDVNLLELEPSFNVPSTMPGTTDLLDLFSAEQTKSPASCPPDLVNVKEEPLSLTEDHLRALAKDRQKKDNHNMIERRRRFNINDRIKELGTLLPKNNDPHFDLVRDLRQNKGTILKASVDYVCCLKKEVRKIPQMEQRQKLLEQQNKKLLLRIQELEMQLHSHGISVTESIWQPSTEAVLSSIIKQESAPSNMLINTPSMANNYTYPHERNHLTTVDMGLLGLNAEQDSQVSPAPSPSSGLSSIQSASPGHPYGPYDDIIMDDDVLPVNGDPLLSSHHMKEDEALSPDHMEFLQ</sequence>
<comment type="subcellular location">
    <subcellularLocation>
        <location evidence="1">Nucleus</location>
    </subcellularLocation>
</comment>
<dbReference type="Pfam" id="PF15951">
    <property type="entry name" value="MITF_TFEB_C_3_N"/>
    <property type="match status" value="1"/>
</dbReference>
<feature type="region of interest" description="Disordered" evidence="8">
    <location>
        <begin position="490"/>
        <end position="557"/>
    </location>
</feature>
<feature type="compositionally biased region" description="Polar residues" evidence="8">
    <location>
        <begin position="223"/>
        <end position="241"/>
    </location>
</feature>
<evidence type="ECO:0000256" key="1">
    <source>
        <dbReference type="ARBA" id="ARBA00004123"/>
    </source>
</evidence>
<feature type="compositionally biased region" description="Basic and acidic residues" evidence="8">
    <location>
        <begin position="71"/>
        <end position="90"/>
    </location>
</feature>
<gene>
    <name evidence="11" type="primary">LOC106465321</name>
</gene>
<dbReference type="Gene3D" id="4.10.280.10">
    <property type="entry name" value="Helix-loop-helix DNA-binding domain"/>
    <property type="match status" value="1"/>
</dbReference>
<reference evidence="11" key="1">
    <citation type="submission" date="2025-08" db="UniProtKB">
        <authorList>
            <consortium name="RefSeq"/>
        </authorList>
    </citation>
    <scope>IDENTIFICATION</scope>
    <source>
        <tissue evidence="11">Muscle</tissue>
    </source>
</reference>
<dbReference type="Pfam" id="PF00010">
    <property type="entry name" value="HLH"/>
    <property type="match status" value="1"/>
</dbReference>
<dbReference type="PANTHER" id="PTHR45776">
    <property type="entry name" value="MIP04163P"/>
    <property type="match status" value="1"/>
</dbReference>
<dbReference type="PANTHER" id="PTHR45776:SF2">
    <property type="entry name" value="MIP04163P"/>
    <property type="match status" value="1"/>
</dbReference>
<dbReference type="InterPro" id="IPR031867">
    <property type="entry name" value="MiT/TFE_N"/>
</dbReference>
<feature type="coiled-coil region" evidence="7">
    <location>
        <begin position="118"/>
        <end position="145"/>
    </location>
</feature>
<dbReference type="Proteomes" id="UP000694941">
    <property type="component" value="Unplaced"/>
</dbReference>
<evidence type="ECO:0000256" key="7">
    <source>
        <dbReference type="SAM" id="Coils"/>
    </source>
</evidence>
<dbReference type="CDD" id="cd11397">
    <property type="entry name" value="bHLHzip_MITF_like"/>
    <property type="match status" value="1"/>
</dbReference>
<feature type="region of interest" description="Disordered" evidence="8">
    <location>
        <begin position="48"/>
        <end position="115"/>
    </location>
</feature>
<feature type="compositionally biased region" description="Basic and acidic residues" evidence="8">
    <location>
        <begin position="541"/>
        <end position="557"/>
    </location>
</feature>
<keyword evidence="6" id="KW-0539">Nucleus</keyword>
<evidence type="ECO:0000259" key="9">
    <source>
        <dbReference type="PROSITE" id="PS50888"/>
    </source>
</evidence>
<keyword evidence="5" id="KW-0804">Transcription</keyword>
<dbReference type="SUPFAM" id="SSF47459">
    <property type="entry name" value="HLH, helix-loop-helix DNA-binding domain"/>
    <property type="match status" value="1"/>
</dbReference>
<evidence type="ECO:0000313" key="11">
    <source>
        <dbReference type="RefSeq" id="XP_022248895.1"/>
    </source>
</evidence>